<feature type="domain" description="ABC transporter" evidence="5">
    <location>
        <begin position="24"/>
        <end position="250"/>
    </location>
</feature>
<dbReference type="InterPro" id="IPR027417">
    <property type="entry name" value="P-loop_NTPase"/>
</dbReference>
<dbReference type="InterPro" id="IPR003439">
    <property type="entry name" value="ABC_transporter-like_ATP-bd"/>
</dbReference>
<dbReference type="GO" id="GO:0005524">
    <property type="term" value="F:ATP binding"/>
    <property type="evidence" value="ECO:0007669"/>
    <property type="project" value="UniProtKB-KW"/>
</dbReference>
<comment type="caution">
    <text evidence="6">The sequence shown here is derived from an EMBL/GenBank/DDBJ whole genome shotgun (WGS) entry which is preliminary data.</text>
</comment>
<comment type="similarity">
    <text evidence="1">Belongs to the ABC transporter superfamily.</text>
</comment>
<reference evidence="7" key="1">
    <citation type="submission" date="2020-09" db="EMBL/GenBank/DDBJ databases">
        <title>The genome sequence of strain Labrenzia suaedae 4C16A.</title>
        <authorList>
            <person name="Liu Y."/>
        </authorList>
    </citation>
    <scope>NUCLEOTIDE SEQUENCE [LARGE SCALE GENOMIC DNA]</scope>
    <source>
        <strain evidence="7">4C16A</strain>
    </source>
</reference>
<name>A0ABR9CKS6_9HYPH</name>
<dbReference type="RefSeq" id="WP_192147595.1">
    <property type="nucleotide sequence ID" value="NZ_JACYXI010000004.1"/>
</dbReference>
<evidence type="ECO:0000313" key="7">
    <source>
        <dbReference type="Proteomes" id="UP000632063"/>
    </source>
</evidence>
<sequence length="258" mass="28288">MAFFRKRQQNRAAAAFDPDASPYALLEGVSLTLSNRQVLTDISLRLSERRIGLVGLNGSGKSSLIRLLNGLRLPSRGSVRVFGAETKQALAELPRYVGFVFQNPDHQAIFPTVEEEIAFGLTQLGEAKQTARAGALDFLAQHGCAHLAGKPFAELSEGQKQLICILAVLVMQPRLLVLDEPMSSLDGLASRRIHRLLDGLDQKIVMISHDLSLLRSYDRVVWLEAGRIRMDGPPAEVLPAYEVDLEVRAAAPLNGEDL</sequence>
<dbReference type="InterPro" id="IPR015856">
    <property type="entry name" value="ABC_transpr_CbiO/EcfA_su"/>
</dbReference>
<proteinExistence type="inferred from homology"/>
<evidence type="ECO:0000256" key="3">
    <source>
        <dbReference type="ARBA" id="ARBA00022741"/>
    </source>
</evidence>
<keyword evidence="4 6" id="KW-0067">ATP-binding</keyword>
<keyword evidence="2" id="KW-0813">Transport</keyword>
<evidence type="ECO:0000259" key="5">
    <source>
        <dbReference type="PROSITE" id="PS50893"/>
    </source>
</evidence>
<dbReference type="PROSITE" id="PS50893">
    <property type="entry name" value="ABC_TRANSPORTER_2"/>
    <property type="match status" value="1"/>
</dbReference>
<keyword evidence="3" id="KW-0547">Nucleotide-binding</keyword>
<keyword evidence="7" id="KW-1185">Reference proteome</keyword>
<protein>
    <submittedName>
        <fullName evidence="6">ABC transporter ATP-binding protein</fullName>
    </submittedName>
</protein>
<dbReference type="PANTHER" id="PTHR43553">
    <property type="entry name" value="HEAVY METAL TRANSPORTER"/>
    <property type="match status" value="1"/>
</dbReference>
<reference evidence="6 7" key="2">
    <citation type="journal article" date="2021" name="Int. J. Syst. Evol. Microbiol.">
        <title>Roseibium litorale sp. nov., isolated from a tidal flat sediment and proposal for the reclassification of Labrenzia polysiphoniae as Roseibium polysiphoniae comb. nov.</title>
        <authorList>
            <person name="Liu Y."/>
            <person name="Pei T."/>
            <person name="Du J."/>
            <person name="Chao M."/>
            <person name="Deng M.R."/>
            <person name="Zhu H."/>
        </authorList>
    </citation>
    <scope>NUCLEOTIDE SEQUENCE [LARGE SCALE GENOMIC DNA]</scope>
    <source>
        <strain evidence="6 7">4C16A</strain>
    </source>
</reference>
<accession>A0ABR9CKS6</accession>
<dbReference type="InterPro" id="IPR003593">
    <property type="entry name" value="AAA+_ATPase"/>
</dbReference>
<dbReference type="Pfam" id="PF00005">
    <property type="entry name" value="ABC_tran"/>
    <property type="match status" value="1"/>
</dbReference>
<dbReference type="PANTHER" id="PTHR43553:SF24">
    <property type="entry name" value="ENERGY-COUPLING FACTOR TRANSPORTER ATP-BINDING PROTEIN ECFA1"/>
    <property type="match status" value="1"/>
</dbReference>
<dbReference type="CDD" id="cd03225">
    <property type="entry name" value="ABC_cobalt_CbiO_domain1"/>
    <property type="match status" value="1"/>
</dbReference>
<gene>
    <name evidence="6" type="ORF">IG616_07780</name>
</gene>
<evidence type="ECO:0000256" key="2">
    <source>
        <dbReference type="ARBA" id="ARBA00022448"/>
    </source>
</evidence>
<dbReference type="InterPro" id="IPR050095">
    <property type="entry name" value="ECF_ABC_transporter_ATP-bd"/>
</dbReference>
<dbReference type="SMART" id="SM00382">
    <property type="entry name" value="AAA"/>
    <property type="match status" value="1"/>
</dbReference>
<dbReference type="Proteomes" id="UP000632063">
    <property type="component" value="Unassembled WGS sequence"/>
</dbReference>
<evidence type="ECO:0000256" key="1">
    <source>
        <dbReference type="ARBA" id="ARBA00005417"/>
    </source>
</evidence>
<dbReference type="SUPFAM" id="SSF52540">
    <property type="entry name" value="P-loop containing nucleoside triphosphate hydrolases"/>
    <property type="match status" value="1"/>
</dbReference>
<dbReference type="EMBL" id="JACYXI010000004">
    <property type="protein sequence ID" value="MBD8891441.1"/>
    <property type="molecule type" value="Genomic_DNA"/>
</dbReference>
<evidence type="ECO:0000313" key="6">
    <source>
        <dbReference type="EMBL" id="MBD8891441.1"/>
    </source>
</evidence>
<dbReference type="Gene3D" id="3.40.50.300">
    <property type="entry name" value="P-loop containing nucleotide triphosphate hydrolases"/>
    <property type="match status" value="1"/>
</dbReference>
<evidence type="ECO:0000256" key="4">
    <source>
        <dbReference type="ARBA" id="ARBA00022840"/>
    </source>
</evidence>
<organism evidence="6 7">
    <name type="scientific">Roseibium litorale</name>
    <dbReference type="NCBI Taxonomy" id="2803841"/>
    <lineage>
        <taxon>Bacteria</taxon>
        <taxon>Pseudomonadati</taxon>
        <taxon>Pseudomonadota</taxon>
        <taxon>Alphaproteobacteria</taxon>
        <taxon>Hyphomicrobiales</taxon>
        <taxon>Stappiaceae</taxon>
        <taxon>Roseibium</taxon>
    </lineage>
</organism>